<evidence type="ECO:0000259" key="10">
    <source>
        <dbReference type="Pfam" id="PF00905"/>
    </source>
</evidence>
<dbReference type="Gene3D" id="3.40.710.10">
    <property type="entry name" value="DD-peptidase/beta-lactamase superfamily"/>
    <property type="match status" value="1"/>
</dbReference>
<accession>A0A543K854</accession>
<organism evidence="12 13">
    <name type="scientific">Ornithinimicrobium humiphilum</name>
    <dbReference type="NCBI Taxonomy" id="125288"/>
    <lineage>
        <taxon>Bacteria</taxon>
        <taxon>Bacillati</taxon>
        <taxon>Actinomycetota</taxon>
        <taxon>Actinomycetes</taxon>
        <taxon>Micrococcales</taxon>
        <taxon>Ornithinimicrobiaceae</taxon>
        <taxon>Ornithinimicrobium</taxon>
    </lineage>
</organism>
<evidence type="ECO:0000256" key="1">
    <source>
        <dbReference type="ARBA" id="ARBA00004370"/>
    </source>
</evidence>
<dbReference type="PROSITE" id="PS00337">
    <property type="entry name" value="BETA_LACTAMASE_D"/>
    <property type="match status" value="1"/>
</dbReference>
<evidence type="ECO:0000256" key="8">
    <source>
        <dbReference type="ARBA" id="ARBA00023251"/>
    </source>
</evidence>
<comment type="caution">
    <text evidence="12">The sequence shown here is derived from an EMBL/GenBank/DDBJ whole genome shotgun (WGS) entry which is preliminary data.</text>
</comment>
<dbReference type="PANTHER" id="PTHR30627:SF24">
    <property type="entry name" value="PENICILLIN-BINDING PROTEIN 4B"/>
    <property type="match status" value="1"/>
</dbReference>
<keyword evidence="13" id="KW-1185">Reference proteome</keyword>
<evidence type="ECO:0000313" key="13">
    <source>
        <dbReference type="Proteomes" id="UP000315133"/>
    </source>
</evidence>
<dbReference type="InterPro" id="IPR002137">
    <property type="entry name" value="Beta-lactam_class-D_AS"/>
</dbReference>
<keyword evidence="6 9" id="KW-0378">Hydrolase</keyword>
<dbReference type="InterPro" id="IPR036138">
    <property type="entry name" value="PBP_dimer_sf"/>
</dbReference>
<dbReference type="InterPro" id="IPR012338">
    <property type="entry name" value="Beta-lactam/transpept-like"/>
</dbReference>
<dbReference type="AlphaFoldDB" id="A0A543K854"/>
<proteinExistence type="inferred from homology"/>
<evidence type="ECO:0000256" key="6">
    <source>
        <dbReference type="ARBA" id="ARBA00022801"/>
    </source>
</evidence>
<feature type="domain" description="Penicillin-binding protein transpeptidase" evidence="10">
    <location>
        <begin position="355"/>
        <end position="627"/>
    </location>
</feature>
<evidence type="ECO:0000256" key="5">
    <source>
        <dbReference type="ARBA" id="ARBA00022729"/>
    </source>
</evidence>
<dbReference type="GO" id="GO:0071972">
    <property type="term" value="F:peptidoglycan L,D-transpeptidase activity"/>
    <property type="evidence" value="ECO:0007669"/>
    <property type="project" value="TreeGrafter"/>
</dbReference>
<evidence type="ECO:0000256" key="3">
    <source>
        <dbReference type="ARBA" id="ARBA00007898"/>
    </source>
</evidence>
<keyword evidence="7" id="KW-0472">Membrane</keyword>
<dbReference type="InterPro" id="IPR050515">
    <property type="entry name" value="Beta-lactam/transpept"/>
</dbReference>
<comment type="similarity">
    <text evidence="2">Belongs to the transpeptidase family.</text>
</comment>
<evidence type="ECO:0000256" key="7">
    <source>
        <dbReference type="ARBA" id="ARBA00023136"/>
    </source>
</evidence>
<dbReference type="GO" id="GO:0071555">
    <property type="term" value="P:cell wall organization"/>
    <property type="evidence" value="ECO:0007669"/>
    <property type="project" value="TreeGrafter"/>
</dbReference>
<dbReference type="EMBL" id="VFPU01000002">
    <property type="protein sequence ID" value="TQM91278.1"/>
    <property type="molecule type" value="Genomic_DNA"/>
</dbReference>
<dbReference type="SUPFAM" id="SSF56601">
    <property type="entry name" value="beta-lactamase/transpeptidase-like"/>
    <property type="match status" value="1"/>
</dbReference>
<feature type="domain" description="Penicillin-binding protein dimerisation" evidence="11">
    <location>
        <begin position="149"/>
        <end position="310"/>
    </location>
</feature>
<dbReference type="EC" id="3.5.2.6" evidence="4 9"/>
<comment type="subcellular location">
    <subcellularLocation>
        <location evidence="1">Membrane</location>
    </subcellularLocation>
</comment>
<protein>
    <recommendedName>
        <fullName evidence="4 9">Beta-lactamase</fullName>
        <ecNumber evidence="4 9">3.5.2.6</ecNumber>
    </recommendedName>
</protein>
<dbReference type="Pfam" id="PF03717">
    <property type="entry name" value="PBP_dimer"/>
    <property type="match status" value="1"/>
</dbReference>
<dbReference type="Proteomes" id="UP000315133">
    <property type="component" value="Unassembled WGS sequence"/>
</dbReference>
<gene>
    <name evidence="12" type="ORF">FB476_3017</name>
</gene>
<dbReference type="Gene3D" id="3.90.1310.10">
    <property type="entry name" value="Penicillin-binding protein 2a (Domain 2)"/>
    <property type="match status" value="1"/>
</dbReference>
<dbReference type="GO" id="GO:0005886">
    <property type="term" value="C:plasma membrane"/>
    <property type="evidence" value="ECO:0007669"/>
    <property type="project" value="TreeGrafter"/>
</dbReference>
<dbReference type="GO" id="GO:0046677">
    <property type="term" value="P:response to antibiotic"/>
    <property type="evidence" value="ECO:0007669"/>
    <property type="project" value="UniProtKB-UniRule"/>
</dbReference>
<reference evidence="12 13" key="1">
    <citation type="submission" date="2019-06" db="EMBL/GenBank/DDBJ databases">
        <title>Sequencing the genomes of 1000 actinobacteria strains.</title>
        <authorList>
            <person name="Klenk H.-P."/>
        </authorList>
    </citation>
    <scope>NUCLEOTIDE SEQUENCE [LARGE SCALE GENOMIC DNA]</scope>
    <source>
        <strain evidence="12 13">DSM 12362</strain>
    </source>
</reference>
<evidence type="ECO:0000259" key="11">
    <source>
        <dbReference type="Pfam" id="PF03717"/>
    </source>
</evidence>
<dbReference type="SUPFAM" id="SSF56519">
    <property type="entry name" value="Penicillin binding protein dimerisation domain"/>
    <property type="match status" value="1"/>
</dbReference>
<evidence type="ECO:0000256" key="2">
    <source>
        <dbReference type="ARBA" id="ARBA00007171"/>
    </source>
</evidence>
<comment type="catalytic activity">
    <reaction evidence="9">
        <text>a beta-lactam + H2O = a substituted beta-amino acid</text>
        <dbReference type="Rhea" id="RHEA:20401"/>
        <dbReference type="ChEBI" id="CHEBI:15377"/>
        <dbReference type="ChEBI" id="CHEBI:35627"/>
        <dbReference type="ChEBI" id="CHEBI:140347"/>
        <dbReference type="EC" id="3.5.2.6"/>
    </reaction>
</comment>
<dbReference type="GO" id="GO:0008658">
    <property type="term" value="F:penicillin binding"/>
    <property type="evidence" value="ECO:0007669"/>
    <property type="project" value="InterPro"/>
</dbReference>
<evidence type="ECO:0000256" key="4">
    <source>
        <dbReference type="ARBA" id="ARBA00012865"/>
    </source>
</evidence>
<sequence>MLIVGHMRHLRPALGLALVGALSLTACQPAVEGSPQQVAETLAVALETGEFDGVPMVDGIPADAEAQRTEAYERLGEVPVDVEVLSVESPDDKTATAKLELTFDLPGEGDDLVRQVPLRMQVTEGEWVAAWEHALLGVPAGQVLAVNETSAARGEIVDRDGEPIATHRPVWHIGIDKTLVEPEQAESAARALAEAAGLDPEAYAASVAAAGPEAFVRLITYRQTDGDGHLLVEQVAGIEGAVAIDATQVLGPTRTFAQPLLGTVGEVTAEMVEQDPDRYAPGDVAGLSGLQAAFDEQLQGIAGLKVTALDPDTGREELLLERGAQQPQPLQTTLDLDLQQFAEEVLADVEPASALVAIQPSTGDVLAMANGPGSGGVDTALAAQYPPGSTFKLASSLVLLRDGMTPESKVTCEETLVVDGYEFKNVTGYPESALGEVPLSTAIAHSCNTALIAERDRIPMDQLAKAARDLGMGAVWEMPVTAFSGAVADEAGSETEHAASLLGQGRVLASPTAMAAVAAAIAEGHPVVPRVIADQDAPEPQSDLTEEEAAQLRTLMRAVVTEGGASMLKDNPGEPVLAKSGTAEFGSEDPPLTHVWMIAIQGDLAVAVFVEVGEFGSTTAGPIVDAFLTRAAGD</sequence>
<comment type="similarity">
    <text evidence="3 9">Belongs to the class-D beta-lactamase family.</text>
</comment>
<dbReference type="GO" id="GO:0017001">
    <property type="term" value="P:antibiotic catabolic process"/>
    <property type="evidence" value="ECO:0007669"/>
    <property type="project" value="InterPro"/>
</dbReference>
<dbReference type="InterPro" id="IPR001460">
    <property type="entry name" value="PCN-bd_Tpept"/>
</dbReference>
<dbReference type="Gene3D" id="3.30.1390.30">
    <property type="entry name" value="Penicillin-binding protein 2a, domain 3"/>
    <property type="match status" value="1"/>
</dbReference>
<evidence type="ECO:0000313" key="12">
    <source>
        <dbReference type="EMBL" id="TQM91278.1"/>
    </source>
</evidence>
<dbReference type="Pfam" id="PF00905">
    <property type="entry name" value="Transpeptidase"/>
    <property type="match status" value="1"/>
</dbReference>
<dbReference type="PANTHER" id="PTHR30627">
    <property type="entry name" value="PEPTIDOGLYCAN D,D-TRANSPEPTIDASE"/>
    <property type="match status" value="1"/>
</dbReference>
<keyword evidence="8 9" id="KW-0046">Antibiotic resistance</keyword>
<keyword evidence="12" id="KW-0132">Cell division</keyword>
<dbReference type="GO" id="GO:0051301">
    <property type="term" value="P:cell division"/>
    <property type="evidence" value="ECO:0007669"/>
    <property type="project" value="UniProtKB-KW"/>
</dbReference>
<dbReference type="InterPro" id="IPR005311">
    <property type="entry name" value="PBP_dimer"/>
</dbReference>
<keyword evidence="5" id="KW-0732">Signal</keyword>
<keyword evidence="12" id="KW-0131">Cell cycle</keyword>
<dbReference type="GO" id="GO:0008800">
    <property type="term" value="F:beta-lactamase activity"/>
    <property type="evidence" value="ECO:0007669"/>
    <property type="project" value="UniProtKB-UniRule"/>
</dbReference>
<evidence type="ECO:0000256" key="9">
    <source>
        <dbReference type="RuleBase" id="RU361140"/>
    </source>
</evidence>
<name>A0A543K854_9MICO</name>